<evidence type="ECO:0000313" key="1">
    <source>
        <dbReference type="EMBL" id="GAA5812111.1"/>
    </source>
</evidence>
<reference evidence="1 2" key="1">
    <citation type="submission" date="2024-04" db="EMBL/GenBank/DDBJ databases">
        <title>genome sequences of Mucor flavus KT1a and Helicostylum pulchrum KT1b strains isolated from the surface of a dry-aged beef.</title>
        <authorList>
            <person name="Toyotome T."/>
            <person name="Hosono M."/>
            <person name="Torimaru M."/>
            <person name="Fukuda K."/>
            <person name="Mikami N."/>
        </authorList>
    </citation>
    <scope>NUCLEOTIDE SEQUENCE [LARGE SCALE GENOMIC DNA]</scope>
    <source>
        <strain evidence="1 2">KT1a</strain>
    </source>
</reference>
<dbReference type="PANTHER" id="PTHR33604">
    <property type="entry name" value="OSJNBA0004B13.7 PROTEIN"/>
    <property type="match status" value="1"/>
</dbReference>
<organism evidence="1 2">
    <name type="scientific">Mucor flavus</name>
    <dbReference type="NCBI Taxonomy" id="439312"/>
    <lineage>
        <taxon>Eukaryota</taxon>
        <taxon>Fungi</taxon>
        <taxon>Fungi incertae sedis</taxon>
        <taxon>Mucoromycota</taxon>
        <taxon>Mucoromycotina</taxon>
        <taxon>Mucoromycetes</taxon>
        <taxon>Mucorales</taxon>
        <taxon>Mucorineae</taxon>
        <taxon>Mucoraceae</taxon>
        <taxon>Mucor</taxon>
    </lineage>
</organism>
<dbReference type="EMBL" id="BAABUK010000012">
    <property type="protein sequence ID" value="GAA5812111.1"/>
    <property type="molecule type" value="Genomic_DNA"/>
</dbReference>
<name>A0ABP9YZ24_9FUNG</name>
<dbReference type="PANTHER" id="PTHR33604:SF3">
    <property type="entry name" value="OSJNBA0004B13.7 PROTEIN"/>
    <property type="match status" value="1"/>
</dbReference>
<gene>
    <name evidence="1" type="ORF">MFLAVUS_005561</name>
</gene>
<sequence>MFPRVKSSLLVTLGSLLTVVLMYHILKLSVTEKFTRYLDTTEITNYTLLESLLPSVITPIKSNSRSDIHLSIQELDSYGLPWQQDKQTISVLIRYETMDTLKLQLESVSDQFNFSVQSVHIICTTAKDKSSIEQQLGSQYKVSVNTNANWIKHIKQEEADFYVILDKQVIPGNSYFNFILRLLNTNLFHHALIGTEHAANTCLQESHQVPELADVFVLRSSWFSEIKKTDSTLNISQTLYQTINLPSIVLPTNNNLILKGNTRRACTSLKTGGTLIYTKSDTLDEIICKFTDKDLQVVSLDKINVSCHHHHHITVHHLVNKLELDRLVNKIQPRVIIYENNLDKKVFTTNATQISLPTRDIPFVANWITDLTADTLEMWHRPQINLVVTIGGKRSDKVKQLFNQLNRAHYLGDRVDLSIVMDEKSDTKTTKFVNKFIWKYGIKNIRHRIQKVHPMQTYSEAWYPGHDDEYAVMLDDRIELSSQFYIWLKYNVLKYGYQQQTSHIFGVSVYSPRILDTDPSGRKLMDVQNKPYLMQVPTSFGGALYFPKHWKEFHDYITARLTDQATVKRGSGNPHLFKDSLLTVAKSNKWSSSWRKYFDEMIYMRGYVMVYPNQSYSTLNSITHQSQSKKKQDDYSIAEKLYHVPLSNQVSELPDIDSLHVLDLHAKLTNTSLLVQRGHRLQSKFSACKPIIQHQHDPSDMLCPFNHLVQVPIDQKSVPTKTVQLFV</sequence>
<dbReference type="Proteomes" id="UP001473302">
    <property type="component" value="Unassembled WGS sequence"/>
</dbReference>
<protein>
    <submittedName>
        <fullName evidence="1">Uncharacterized protein</fullName>
    </submittedName>
</protein>
<comment type="caution">
    <text evidence="1">The sequence shown here is derived from an EMBL/GenBank/DDBJ whole genome shotgun (WGS) entry which is preliminary data.</text>
</comment>
<keyword evidence="2" id="KW-1185">Reference proteome</keyword>
<proteinExistence type="predicted"/>
<evidence type="ECO:0000313" key="2">
    <source>
        <dbReference type="Proteomes" id="UP001473302"/>
    </source>
</evidence>
<accession>A0ABP9YZ24</accession>